<evidence type="ECO:0000313" key="1">
    <source>
        <dbReference type="EMBL" id="SFM01696.1"/>
    </source>
</evidence>
<sequence length="145" mass="16594">MYETQRPERRRLRRMPAAKLALAWRPRKGLFNRYQPAAGKDFSRNGVSLIDTDNASILEGDSIELRAELSMEAGNLSIDNLIATVRNIRDVENGQQVLGLEFDFSASRTMKSEQTLAQLERIESILTRSENLRQRIQPQDTPEPH</sequence>
<organism evidence="1 2">
    <name type="scientific">Marinobacter zhejiangensis</name>
    <dbReference type="NCBI Taxonomy" id="488535"/>
    <lineage>
        <taxon>Bacteria</taxon>
        <taxon>Pseudomonadati</taxon>
        <taxon>Pseudomonadota</taxon>
        <taxon>Gammaproteobacteria</taxon>
        <taxon>Pseudomonadales</taxon>
        <taxon>Marinobacteraceae</taxon>
        <taxon>Marinobacter</taxon>
    </lineage>
</organism>
<dbReference type="OrthoDB" id="6367597at2"/>
<evidence type="ECO:0008006" key="3">
    <source>
        <dbReference type="Google" id="ProtNLM"/>
    </source>
</evidence>
<dbReference type="EMBL" id="FOUE01000001">
    <property type="protein sequence ID" value="SFM01696.1"/>
    <property type="molecule type" value="Genomic_DNA"/>
</dbReference>
<gene>
    <name evidence="1" type="ORF">SAMN04487963_1031</name>
</gene>
<dbReference type="Proteomes" id="UP000198519">
    <property type="component" value="Unassembled WGS sequence"/>
</dbReference>
<keyword evidence="2" id="KW-1185">Reference proteome</keyword>
<dbReference type="STRING" id="488535.SAMN04487963_1031"/>
<reference evidence="2" key="1">
    <citation type="submission" date="2016-10" db="EMBL/GenBank/DDBJ databases">
        <authorList>
            <person name="Varghese N."/>
            <person name="Submissions S."/>
        </authorList>
    </citation>
    <scope>NUCLEOTIDE SEQUENCE [LARGE SCALE GENOMIC DNA]</scope>
    <source>
        <strain evidence="2">CGMCC 1.7061</strain>
    </source>
</reference>
<name>A0A1I4MF86_9GAMM</name>
<protein>
    <recommendedName>
        <fullName evidence="3">PilZ domain-containing protein</fullName>
    </recommendedName>
</protein>
<evidence type="ECO:0000313" key="2">
    <source>
        <dbReference type="Proteomes" id="UP000198519"/>
    </source>
</evidence>
<dbReference type="RefSeq" id="WP_092020773.1">
    <property type="nucleotide sequence ID" value="NZ_FOUE01000001.1"/>
</dbReference>
<dbReference type="AlphaFoldDB" id="A0A1I4MF86"/>
<proteinExistence type="predicted"/>
<accession>A0A1I4MF86</accession>